<dbReference type="Proteomes" id="UP000286482">
    <property type="component" value="Unassembled WGS sequence"/>
</dbReference>
<dbReference type="NCBIfam" id="TIGR01379">
    <property type="entry name" value="thiL"/>
    <property type="match status" value="1"/>
</dbReference>
<comment type="catalytic activity">
    <reaction evidence="2">
        <text>thiamine phosphate + ATP = thiamine diphosphate + ADP</text>
        <dbReference type="Rhea" id="RHEA:15913"/>
        <dbReference type="ChEBI" id="CHEBI:30616"/>
        <dbReference type="ChEBI" id="CHEBI:37575"/>
        <dbReference type="ChEBI" id="CHEBI:58937"/>
        <dbReference type="ChEBI" id="CHEBI:456216"/>
        <dbReference type="EC" id="2.7.4.16"/>
    </reaction>
</comment>
<feature type="binding site" evidence="2">
    <location>
        <position position="74"/>
    </location>
    <ligand>
        <name>Mg(2+)</name>
        <dbReference type="ChEBI" id="CHEBI:18420"/>
        <label>2</label>
    </ligand>
</feature>
<feature type="binding site" evidence="2">
    <location>
        <position position="29"/>
    </location>
    <ligand>
        <name>Mg(2+)</name>
        <dbReference type="ChEBI" id="CHEBI:18420"/>
        <label>3</label>
    </ligand>
</feature>
<feature type="domain" description="PurM-like C-terminal" evidence="4">
    <location>
        <begin position="150"/>
        <end position="291"/>
    </location>
</feature>
<feature type="binding site" evidence="2">
    <location>
        <position position="29"/>
    </location>
    <ligand>
        <name>Mg(2+)</name>
        <dbReference type="ChEBI" id="CHEBI:18420"/>
        <label>4</label>
    </ligand>
</feature>
<dbReference type="Gene3D" id="3.90.650.10">
    <property type="entry name" value="PurM-like C-terminal domain"/>
    <property type="match status" value="1"/>
</dbReference>
<dbReference type="EC" id="2.7.4.16" evidence="2"/>
<organism evidence="5 6">
    <name type="scientific">Alginatibacterium sediminis</name>
    <dbReference type="NCBI Taxonomy" id="2164068"/>
    <lineage>
        <taxon>Bacteria</taxon>
        <taxon>Pseudomonadati</taxon>
        <taxon>Pseudomonadota</taxon>
        <taxon>Gammaproteobacteria</taxon>
        <taxon>Alteromonadales</taxon>
        <taxon>Alteromonadaceae</taxon>
        <taxon>Alginatibacterium</taxon>
    </lineage>
</organism>
<dbReference type="InterPro" id="IPR010918">
    <property type="entry name" value="PurM-like_C_dom"/>
</dbReference>
<dbReference type="InterPro" id="IPR006283">
    <property type="entry name" value="ThiL-like"/>
</dbReference>
<reference evidence="5 6" key="1">
    <citation type="submission" date="2018-09" db="EMBL/GenBank/DDBJ databases">
        <authorList>
            <person name="Wang Z."/>
        </authorList>
    </citation>
    <scope>NUCLEOTIDE SEQUENCE [LARGE SCALE GENOMIC DNA]</scope>
    <source>
        <strain evidence="5 6">ALS 81</strain>
    </source>
</reference>
<evidence type="ECO:0000313" key="5">
    <source>
        <dbReference type="EMBL" id="RKF18888.1"/>
    </source>
</evidence>
<feature type="binding site" evidence="2">
    <location>
        <position position="325"/>
    </location>
    <ligand>
        <name>substrate</name>
    </ligand>
</feature>
<keyword evidence="2" id="KW-0547">Nucleotide-binding</keyword>
<dbReference type="Gene3D" id="3.30.1330.10">
    <property type="entry name" value="PurM-like, N-terminal domain"/>
    <property type="match status" value="1"/>
</dbReference>
<dbReference type="PANTHER" id="PTHR30270:SF0">
    <property type="entry name" value="THIAMINE-MONOPHOSPHATE KINASE"/>
    <property type="match status" value="1"/>
</dbReference>
<comment type="similarity">
    <text evidence="2">Belongs to the thiamine-monophosphate kinase family.</text>
</comment>
<feature type="binding site" evidence="2">
    <location>
        <position position="45"/>
    </location>
    <ligand>
        <name>Mg(2+)</name>
        <dbReference type="ChEBI" id="CHEBI:18420"/>
        <label>1</label>
    </ligand>
</feature>
<dbReference type="OrthoDB" id="9802811at2"/>
<accession>A0A420EDZ0</accession>
<keyword evidence="2 5" id="KW-0418">Kinase</keyword>
<dbReference type="InterPro" id="IPR036676">
    <property type="entry name" value="PurM-like_C_sf"/>
</dbReference>
<feature type="domain" description="PurM-like N-terminal" evidence="3">
    <location>
        <begin position="27"/>
        <end position="137"/>
    </location>
</feature>
<feature type="binding site" evidence="2">
    <location>
        <position position="46"/>
    </location>
    <ligand>
        <name>Mg(2+)</name>
        <dbReference type="ChEBI" id="CHEBI:18420"/>
        <label>2</label>
    </ligand>
</feature>
<comment type="caution">
    <text evidence="5">The sequence shown here is derived from an EMBL/GenBank/DDBJ whole genome shotgun (WGS) entry which is preliminary data.</text>
</comment>
<dbReference type="SUPFAM" id="SSF56042">
    <property type="entry name" value="PurM C-terminal domain-like"/>
    <property type="match status" value="1"/>
</dbReference>
<comment type="pathway">
    <text evidence="2">Cofactor biosynthesis; thiamine diphosphate biosynthesis; thiamine diphosphate from thiamine phosphate: step 1/1.</text>
</comment>
<gene>
    <name evidence="2 5" type="primary">thiL</name>
    <name evidence="5" type="ORF">DBZ36_09195</name>
</gene>
<dbReference type="PIRSF" id="PIRSF005303">
    <property type="entry name" value="Thiam_monoph_kin"/>
    <property type="match status" value="1"/>
</dbReference>
<evidence type="ECO:0000259" key="3">
    <source>
        <dbReference type="Pfam" id="PF00586"/>
    </source>
</evidence>
<dbReference type="Pfam" id="PF02769">
    <property type="entry name" value="AIRS_C"/>
    <property type="match status" value="1"/>
</dbReference>
<dbReference type="GO" id="GO:0000287">
    <property type="term" value="F:magnesium ion binding"/>
    <property type="evidence" value="ECO:0007669"/>
    <property type="project" value="UniProtKB-UniRule"/>
</dbReference>
<dbReference type="EMBL" id="RAQO01000005">
    <property type="protein sequence ID" value="RKF18888.1"/>
    <property type="molecule type" value="Genomic_DNA"/>
</dbReference>
<feature type="binding site" evidence="2">
    <location>
        <position position="46"/>
    </location>
    <ligand>
        <name>Mg(2+)</name>
        <dbReference type="ChEBI" id="CHEBI:18420"/>
        <label>1</label>
    </ligand>
</feature>
<feature type="binding site" evidence="2">
    <location>
        <position position="74"/>
    </location>
    <ligand>
        <name>Mg(2+)</name>
        <dbReference type="ChEBI" id="CHEBI:18420"/>
        <label>4</label>
    </ligand>
</feature>
<dbReference type="AlphaFoldDB" id="A0A420EDZ0"/>
<evidence type="ECO:0000256" key="2">
    <source>
        <dbReference type="HAMAP-Rule" id="MF_02128"/>
    </source>
</evidence>
<feature type="binding site" evidence="2">
    <location>
        <position position="219"/>
    </location>
    <ligand>
        <name>ATP</name>
        <dbReference type="ChEBI" id="CHEBI:30616"/>
    </ligand>
</feature>
<keyword evidence="2 5" id="KW-0808">Transferase</keyword>
<keyword evidence="6" id="KW-1185">Reference proteome</keyword>
<keyword evidence="1 2" id="KW-0784">Thiamine biosynthesis</keyword>
<feature type="binding site" evidence="2">
    <location>
        <position position="53"/>
    </location>
    <ligand>
        <name>substrate</name>
    </ligand>
</feature>
<dbReference type="Pfam" id="PF00586">
    <property type="entry name" value="AIRS"/>
    <property type="match status" value="1"/>
</dbReference>
<keyword evidence="2" id="KW-0479">Metal-binding</keyword>
<dbReference type="InterPro" id="IPR036921">
    <property type="entry name" value="PurM-like_N_sf"/>
</dbReference>
<dbReference type="GO" id="GO:0005524">
    <property type="term" value="F:ATP binding"/>
    <property type="evidence" value="ECO:0007669"/>
    <property type="project" value="UniProtKB-UniRule"/>
</dbReference>
<feature type="binding site" evidence="2">
    <location>
        <position position="74"/>
    </location>
    <ligand>
        <name>Mg(2+)</name>
        <dbReference type="ChEBI" id="CHEBI:18420"/>
        <label>3</label>
    </ligand>
</feature>
<dbReference type="InterPro" id="IPR016188">
    <property type="entry name" value="PurM-like_N"/>
</dbReference>
<feature type="binding site" evidence="2">
    <location>
        <position position="268"/>
    </location>
    <ligand>
        <name>substrate</name>
    </ligand>
</feature>
<dbReference type="PANTHER" id="PTHR30270">
    <property type="entry name" value="THIAMINE-MONOPHOSPHATE KINASE"/>
    <property type="match status" value="1"/>
</dbReference>
<evidence type="ECO:0000256" key="1">
    <source>
        <dbReference type="ARBA" id="ARBA00022977"/>
    </source>
</evidence>
<sequence>MPLNEFSLIERFFANHSQRNDLVLGIGDDAAIVEVPKDHQLVISSDTLVEGVHFLPNIPPRALGHKALAVNLSDLAAMGAEPRWATLSISLPSLDEQWLAEFSAGLFELAEFFNVALIGGDTTRGPLSITITIHGVIPKDKALLRSSAMPGDWLYVTGSIGGSNLALQSLLDEDFAHEYQQHFNKDQQQAHLDKHYFPQPRVLAGYGLRGVANAVIDISDGLYGDLRHILKASDCDAKLWLEKLPVVEGLEQFLGREQALKMALCGGEDYELCFTVPEANKGSLDIALSYSGVNHQCVGQLSRGDGQIELLEHGQAKAIELPISWDHFTTSA</sequence>
<keyword evidence="2" id="KW-0067">ATP-binding</keyword>
<dbReference type="GO" id="GO:0009229">
    <property type="term" value="P:thiamine diphosphate biosynthetic process"/>
    <property type="evidence" value="ECO:0007669"/>
    <property type="project" value="UniProtKB-UniRule"/>
</dbReference>
<dbReference type="HAMAP" id="MF_02128">
    <property type="entry name" value="TMP_kinase"/>
    <property type="match status" value="1"/>
</dbReference>
<feature type="binding site" evidence="2">
    <location>
        <begin position="120"/>
        <end position="121"/>
    </location>
    <ligand>
        <name>ATP</name>
        <dbReference type="ChEBI" id="CHEBI:30616"/>
    </ligand>
</feature>
<comment type="caution">
    <text evidence="2">Lacks conserved residue(s) required for the propagation of feature annotation.</text>
</comment>
<evidence type="ECO:0000313" key="6">
    <source>
        <dbReference type="Proteomes" id="UP000286482"/>
    </source>
</evidence>
<dbReference type="CDD" id="cd02194">
    <property type="entry name" value="ThiL"/>
    <property type="match status" value="1"/>
</dbReference>
<evidence type="ECO:0000259" key="4">
    <source>
        <dbReference type="Pfam" id="PF02769"/>
    </source>
</evidence>
<feature type="binding site" evidence="2">
    <location>
        <position position="145"/>
    </location>
    <ligand>
        <name>ATP</name>
        <dbReference type="ChEBI" id="CHEBI:30616"/>
    </ligand>
</feature>
<dbReference type="SUPFAM" id="SSF55326">
    <property type="entry name" value="PurM N-terminal domain-like"/>
    <property type="match status" value="1"/>
</dbReference>
<dbReference type="UniPathway" id="UPA00060">
    <property type="reaction ID" value="UER00142"/>
</dbReference>
<feature type="binding site" evidence="2">
    <location>
        <position position="121"/>
    </location>
    <ligand>
        <name>Mg(2+)</name>
        <dbReference type="ChEBI" id="CHEBI:18420"/>
        <label>1</label>
    </ligand>
</feature>
<dbReference type="GO" id="GO:0009228">
    <property type="term" value="P:thiamine biosynthetic process"/>
    <property type="evidence" value="ECO:0007669"/>
    <property type="project" value="UniProtKB-KW"/>
</dbReference>
<feature type="binding site" evidence="2">
    <location>
        <position position="220"/>
    </location>
    <ligand>
        <name>Mg(2+)</name>
        <dbReference type="ChEBI" id="CHEBI:18420"/>
        <label>5</label>
    </ligand>
</feature>
<comment type="miscellaneous">
    <text evidence="2">Reaction mechanism of ThiL seems to utilize a direct, inline transfer of the gamma-phosphate of ATP to TMP rather than a phosphorylated enzyme intermediate.</text>
</comment>
<dbReference type="GO" id="GO:0009030">
    <property type="term" value="F:thiamine-phosphate kinase activity"/>
    <property type="evidence" value="ECO:0007669"/>
    <property type="project" value="UniProtKB-UniRule"/>
</dbReference>
<feature type="binding site" evidence="2">
    <location>
        <position position="44"/>
    </location>
    <ligand>
        <name>Mg(2+)</name>
        <dbReference type="ChEBI" id="CHEBI:18420"/>
        <label>4</label>
    </ligand>
</feature>
<proteinExistence type="inferred from homology"/>
<protein>
    <recommendedName>
        <fullName evidence="2">Thiamine-monophosphate kinase</fullName>
        <shortName evidence="2">TMP kinase</shortName>
        <shortName evidence="2">Thiamine-phosphate kinase</shortName>
        <ecNumber evidence="2">2.7.4.16</ecNumber>
    </recommendedName>
</protein>
<name>A0A420EDZ0_9ALTE</name>
<feature type="binding site" evidence="2">
    <location>
        <position position="217"/>
    </location>
    <ligand>
        <name>Mg(2+)</name>
        <dbReference type="ChEBI" id="CHEBI:18420"/>
        <label>3</label>
    </ligand>
</feature>
<comment type="function">
    <text evidence="2">Catalyzes the ATP-dependent phosphorylation of thiamine-monophosphate (TMP) to form thiamine-pyrophosphate (TPP), the active form of vitamin B1.</text>
</comment>
<keyword evidence="2" id="KW-0460">Magnesium</keyword>